<dbReference type="EMBL" id="AZST01001280">
    <property type="protein sequence ID" value="KEP46109.1"/>
    <property type="molecule type" value="Genomic_DNA"/>
</dbReference>
<dbReference type="InterPro" id="IPR012674">
    <property type="entry name" value="Calycin"/>
</dbReference>
<sequence>MPISSIVNKHLQYTYDNGWKYQFWLKSPSRIVYSIQGGPMAGRFNYQHCHVQEVRVDEVFQISWVEETDTIVSLIVDFTLKRLTTFMAFSYGHWNFAEQAHGDKRKVQDLERWRRLATREAGYPSKRHVIPEQATIDRIFDGPGDLEDIDDNVSTL</sequence>
<dbReference type="Pfam" id="PF05870">
    <property type="entry name" value="PA_decarbox"/>
    <property type="match status" value="1"/>
</dbReference>
<accession>A0A074RH53</accession>
<dbReference type="InterPro" id="IPR008729">
    <property type="entry name" value="PA_de_COase"/>
</dbReference>
<dbReference type="SUPFAM" id="SSF50814">
    <property type="entry name" value="Lipocalins"/>
    <property type="match status" value="1"/>
</dbReference>
<reference evidence="1 2" key="1">
    <citation type="submission" date="2013-12" db="EMBL/GenBank/DDBJ databases">
        <authorList>
            <person name="Cubeta M."/>
            <person name="Pakala S."/>
            <person name="Fedorova N."/>
            <person name="Thomas E."/>
            <person name="Dean R."/>
            <person name="Jabaji S."/>
            <person name="Neate S."/>
            <person name="Toda T."/>
            <person name="Tavantzis S."/>
            <person name="Vilgalys R."/>
            <person name="Bharathan N."/>
            <person name="Pakala S."/>
            <person name="Losada L.S."/>
            <person name="Zafar N."/>
            <person name="Nierman W."/>
        </authorList>
    </citation>
    <scope>NUCLEOTIDE SEQUENCE [LARGE SCALE GENOMIC DNA]</scope>
    <source>
        <strain evidence="1 2">123E</strain>
    </source>
</reference>
<dbReference type="Gene3D" id="2.40.128.20">
    <property type="match status" value="1"/>
</dbReference>
<dbReference type="STRING" id="1423351.A0A074RH53"/>
<dbReference type="PANTHER" id="PTHR40087:SF1">
    <property type="entry name" value="PHENOLIC ACID DECARBOXYLASE PADC"/>
    <property type="match status" value="1"/>
</dbReference>
<keyword evidence="2" id="KW-1185">Reference proteome</keyword>
<comment type="caution">
    <text evidence="1">The sequence shown here is derived from an EMBL/GenBank/DDBJ whole genome shotgun (WGS) entry which is preliminary data.</text>
</comment>
<proteinExistence type="predicted"/>
<evidence type="ECO:0000313" key="1">
    <source>
        <dbReference type="EMBL" id="KEP46109.1"/>
    </source>
</evidence>
<dbReference type="Proteomes" id="UP000027456">
    <property type="component" value="Unassembled WGS sequence"/>
</dbReference>
<protein>
    <submittedName>
        <fullName evidence="1">Phenolic acid decarboxylase</fullName>
    </submittedName>
</protein>
<dbReference type="GO" id="GO:0016831">
    <property type="term" value="F:carboxy-lyase activity"/>
    <property type="evidence" value="ECO:0007669"/>
    <property type="project" value="InterPro"/>
</dbReference>
<dbReference type="OrthoDB" id="4415004at2759"/>
<organism evidence="1 2">
    <name type="scientific">Rhizoctonia solani 123E</name>
    <dbReference type="NCBI Taxonomy" id="1423351"/>
    <lineage>
        <taxon>Eukaryota</taxon>
        <taxon>Fungi</taxon>
        <taxon>Dikarya</taxon>
        <taxon>Basidiomycota</taxon>
        <taxon>Agaricomycotina</taxon>
        <taxon>Agaricomycetes</taxon>
        <taxon>Cantharellales</taxon>
        <taxon>Ceratobasidiaceae</taxon>
        <taxon>Rhizoctonia</taxon>
    </lineage>
</organism>
<name>A0A074RH53_9AGAM</name>
<dbReference type="PANTHER" id="PTHR40087">
    <property type="entry name" value="PHENOLIC ACID DECARBOXYLASE PADC"/>
    <property type="match status" value="1"/>
</dbReference>
<dbReference type="HOGENOM" id="CLU_104261_0_0_1"/>
<evidence type="ECO:0000313" key="2">
    <source>
        <dbReference type="Proteomes" id="UP000027456"/>
    </source>
</evidence>
<dbReference type="AlphaFoldDB" id="A0A074RH53"/>
<gene>
    <name evidence="1" type="ORF">V565_218320</name>
</gene>